<dbReference type="RefSeq" id="WP_138862240.1">
    <property type="nucleotide sequence ID" value="NZ_VCPC01000001.1"/>
</dbReference>
<keyword evidence="4" id="KW-1185">Reference proteome</keyword>
<dbReference type="InterPro" id="IPR010987">
    <property type="entry name" value="Glutathione-S-Trfase_C-like"/>
</dbReference>
<dbReference type="SFLD" id="SFLDS00019">
    <property type="entry name" value="Glutathione_Transferase_(cytos"/>
    <property type="match status" value="1"/>
</dbReference>
<proteinExistence type="predicted"/>
<gene>
    <name evidence="3" type="ORF">FGK64_02600</name>
</gene>
<dbReference type="SUPFAM" id="SSF47616">
    <property type="entry name" value="GST C-terminal domain-like"/>
    <property type="match status" value="1"/>
</dbReference>
<name>A0ABY2XCZ1_9RHOB</name>
<dbReference type="InterPro" id="IPR040079">
    <property type="entry name" value="Glutathione_S-Trfase"/>
</dbReference>
<dbReference type="PROSITE" id="PS50404">
    <property type="entry name" value="GST_NTER"/>
    <property type="match status" value="1"/>
</dbReference>
<dbReference type="PANTHER" id="PTHR44051:SF19">
    <property type="entry name" value="DISULFIDE-BOND OXIDOREDUCTASE YFCG"/>
    <property type="match status" value="1"/>
</dbReference>
<dbReference type="Pfam" id="PF13410">
    <property type="entry name" value="GST_C_2"/>
    <property type="match status" value="1"/>
</dbReference>
<dbReference type="PROSITE" id="PS50405">
    <property type="entry name" value="GST_CTER"/>
    <property type="match status" value="1"/>
</dbReference>
<evidence type="ECO:0000313" key="4">
    <source>
        <dbReference type="Proteomes" id="UP001191082"/>
    </source>
</evidence>
<dbReference type="SFLD" id="SFLDG01150">
    <property type="entry name" value="Main.1:_Beta-like"/>
    <property type="match status" value="1"/>
</dbReference>
<feature type="domain" description="GST N-terminal" evidence="1">
    <location>
        <begin position="1"/>
        <end position="81"/>
    </location>
</feature>
<dbReference type="PANTHER" id="PTHR44051">
    <property type="entry name" value="GLUTATHIONE S-TRANSFERASE-RELATED"/>
    <property type="match status" value="1"/>
</dbReference>
<evidence type="ECO:0000259" key="1">
    <source>
        <dbReference type="PROSITE" id="PS50404"/>
    </source>
</evidence>
<organism evidence="3 4">
    <name type="scientific">Arenibacterium halophilum</name>
    <dbReference type="NCBI Taxonomy" id="2583821"/>
    <lineage>
        <taxon>Bacteria</taxon>
        <taxon>Pseudomonadati</taxon>
        <taxon>Pseudomonadota</taxon>
        <taxon>Alphaproteobacteria</taxon>
        <taxon>Rhodobacterales</taxon>
        <taxon>Paracoccaceae</taxon>
        <taxon>Arenibacterium</taxon>
    </lineage>
</organism>
<dbReference type="InterPro" id="IPR036249">
    <property type="entry name" value="Thioredoxin-like_sf"/>
</dbReference>
<feature type="domain" description="GST C-terminal" evidence="2">
    <location>
        <begin position="87"/>
        <end position="215"/>
    </location>
</feature>
<comment type="caution">
    <text evidence="3">The sequence shown here is derived from an EMBL/GenBank/DDBJ whole genome shotgun (WGS) entry which is preliminary data.</text>
</comment>
<dbReference type="SFLD" id="SFLDG00358">
    <property type="entry name" value="Main_(cytGST)"/>
    <property type="match status" value="1"/>
</dbReference>
<protein>
    <submittedName>
        <fullName evidence="3">Glutathione S-transferase</fullName>
    </submittedName>
</protein>
<dbReference type="Pfam" id="PF02798">
    <property type="entry name" value="GST_N"/>
    <property type="match status" value="1"/>
</dbReference>
<dbReference type="EMBL" id="VCPC01000001">
    <property type="protein sequence ID" value="TMV14888.1"/>
    <property type="molecule type" value="Genomic_DNA"/>
</dbReference>
<dbReference type="InterPro" id="IPR004045">
    <property type="entry name" value="Glutathione_S-Trfase_N"/>
</dbReference>
<dbReference type="InterPro" id="IPR036282">
    <property type="entry name" value="Glutathione-S-Trfase_C_sf"/>
</dbReference>
<sequence>MITVYGRATSSNVQAVMWGIAELGLEHERLDYGHVHGGTDTPEFRAMSPHGLVPVLRDGEVVIWESCAILRYLAAMYGDGGAFWPADPARRAGVDMWAEWGKQSVATAFTGPIFWARVRTAAADRDDSALARAIAGFEKALGVLEDQLEGRDFVTGIFSLADIVIGHLLYRYYDIDIPRAALPRVRAYYDRLCDRPAYARQVMIDYSPLRHPEAG</sequence>
<evidence type="ECO:0000313" key="3">
    <source>
        <dbReference type="EMBL" id="TMV14888.1"/>
    </source>
</evidence>
<reference evidence="3 4" key="1">
    <citation type="submission" date="2019-05" db="EMBL/GenBank/DDBJ databases">
        <title>Marivita sp. nov. isolated from sea sediment.</title>
        <authorList>
            <person name="Kim W."/>
        </authorList>
    </citation>
    <scope>NUCLEOTIDE SEQUENCE [LARGE SCALE GENOMIC DNA]</scope>
    <source>
        <strain evidence="3 4">CAU 1492</strain>
    </source>
</reference>
<accession>A0ABY2XCZ1</accession>
<evidence type="ECO:0000259" key="2">
    <source>
        <dbReference type="PROSITE" id="PS50405"/>
    </source>
</evidence>
<dbReference type="Gene3D" id="1.20.1050.10">
    <property type="match status" value="1"/>
</dbReference>
<dbReference type="CDD" id="cd03047">
    <property type="entry name" value="GST_N_2"/>
    <property type="match status" value="1"/>
</dbReference>
<dbReference type="SUPFAM" id="SSF52833">
    <property type="entry name" value="Thioredoxin-like"/>
    <property type="match status" value="1"/>
</dbReference>
<dbReference type="Gene3D" id="3.40.30.10">
    <property type="entry name" value="Glutaredoxin"/>
    <property type="match status" value="1"/>
</dbReference>
<dbReference type="Proteomes" id="UP001191082">
    <property type="component" value="Unassembled WGS sequence"/>
</dbReference>